<protein>
    <submittedName>
        <fullName evidence="1">Uncharacterized protein</fullName>
    </submittedName>
</protein>
<reference evidence="1 2" key="1">
    <citation type="submission" date="2017-09" db="EMBL/GenBank/DDBJ databases">
        <title>WGS assembly of Aquilegia coerulea Goldsmith.</title>
        <authorList>
            <person name="Hodges S."/>
            <person name="Kramer E."/>
            <person name="Nordborg M."/>
            <person name="Tomkins J."/>
            <person name="Borevitz J."/>
            <person name="Derieg N."/>
            <person name="Yan J."/>
            <person name="Mihaltcheva S."/>
            <person name="Hayes R.D."/>
            <person name="Rokhsar D."/>
        </authorList>
    </citation>
    <scope>NUCLEOTIDE SEQUENCE [LARGE SCALE GENOMIC DNA]</scope>
    <source>
        <strain evidence="2">cv. Goldsmith</strain>
    </source>
</reference>
<organism evidence="1 2">
    <name type="scientific">Aquilegia coerulea</name>
    <name type="common">Rocky mountain columbine</name>
    <dbReference type="NCBI Taxonomy" id="218851"/>
    <lineage>
        <taxon>Eukaryota</taxon>
        <taxon>Viridiplantae</taxon>
        <taxon>Streptophyta</taxon>
        <taxon>Embryophyta</taxon>
        <taxon>Tracheophyta</taxon>
        <taxon>Spermatophyta</taxon>
        <taxon>Magnoliopsida</taxon>
        <taxon>Ranunculales</taxon>
        <taxon>Ranunculaceae</taxon>
        <taxon>Thalictroideae</taxon>
        <taxon>Aquilegia</taxon>
    </lineage>
</organism>
<keyword evidence="2" id="KW-1185">Reference proteome</keyword>
<evidence type="ECO:0000313" key="1">
    <source>
        <dbReference type="EMBL" id="PIA30944.1"/>
    </source>
</evidence>
<dbReference type="Proteomes" id="UP000230069">
    <property type="component" value="Unassembled WGS sequence"/>
</dbReference>
<accession>A0A2G5CI40</accession>
<sequence length="74" mass="9080">MKHNFERQEHLFIIHPSRWDNICLLALPSRTGFRSRNNLPLINGHQLYYNITMHPKTTYRSNPHLFLRIKRLRR</sequence>
<evidence type="ECO:0000313" key="2">
    <source>
        <dbReference type="Proteomes" id="UP000230069"/>
    </source>
</evidence>
<name>A0A2G5CI40_AQUCA</name>
<gene>
    <name evidence="1" type="ORF">AQUCO_05300050v1</name>
</gene>
<proteinExistence type="predicted"/>
<dbReference type="EMBL" id="KZ305070">
    <property type="protein sequence ID" value="PIA30944.1"/>
    <property type="molecule type" value="Genomic_DNA"/>
</dbReference>
<dbReference type="InParanoid" id="A0A2G5CI40"/>
<dbReference type="AlphaFoldDB" id="A0A2G5CI40"/>